<dbReference type="SUPFAM" id="SSF53448">
    <property type="entry name" value="Nucleotide-diphospho-sugar transferases"/>
    <property type="match status" value="1"/>
</dbReference>
<dbReference type="PANTHER" id="PTHR43685">
    <property type="entry name" value="GLYCOSYLTRANSFERASE"/>
    <property type="match status" value="1"/>
</dbReference>
<dbReference type="InterPro" id="IPR001173">
    <property type="entry name" value="Glyco_trans_2-like"/>
</dbReference>
<dbReference type="Proteomes" id="UP000619295">
    <property type="component" value="Unassembled WGS sequence"/>
</dbReference>
<dbReference type="PANTHER" id="PTHR43685:SF2">
    <property type="entry name" value="GLYCOSYLTRANSFERASE 2-LIKE DOMAIN-CONTAINING PROTEIN"/>
    <property type="match status" value="1"/>
</dbReference>
<dbReference type="CDD" id="cd00761">
    <property type="entry name" value="Glyco_tranf_GTA_type"/>
    <property type="match status" value="1"/>
</dbReference>
<dbReference type="RefSeq" id="WP_191125477.1">
    <property type="nucleotide sequence ID" value="NZ_JACXWY010000018.1"/>
</dbReference>
<proteinExistence type="predicted"/>
<accession>A0A927EE58</accession>
<evidence type="ECO:0000313" key="2">
    <source>
        <dbReference type="EMBL" id="MBD3848390.1"/>
    </source>
</evidence>
<dbReference type="EMBL" id="JACXWY010000018">
    <property type="protein sequence ID" value="MBD3848390.1"/>
    <property type="molecule type" value="Genomic_DNA"/>
</dbReference>
<reference evidence="2" key="1">
    <citation type="submission" date="2020-09" db="EMBL/GenBank/DDBJ databases">
        <title>Bosea spartocytisi sp. nov. a root nodule endophyte of Spartocytisus supranubius in the high mountain ecosystem fo the Teide National Park (Canary Islands, Spain).</title>
        <authorList>
            <person name="Pulido-Suarez L."/>
            <person name="Peix A."/>
            <person name="Igual J.M."/>
            <person name="Socas-Perez N."/>
            <person name="Velazquez E."/>
            <person name="Flores-Felix J.D."/>
            <person name="Leon-Barrios M."/>
        </authorList>
    </citation>
    <scope>NUCLEOTIDE SEQUENCE</scope>
    <source>
        <strain evidence="2">SSUT16</strain>
    </source>
</reference>
<dbReference type="InterPro" id="IPR029044">
    <property type="entry name" value="Nucleotide-diphossugar_trans"/>
</dbReference>
<evidence type="ECO:0000313" key="3">
    <source>
        <dbReference type="Proteomes" id="UP000619295"/>
    </source>
</evidence>
<dbReference type="AlphaFoldDB" id="A0A927EE58"/>
<comment type="caution">
    <text evidence="2">The sequence shown here is derived from an EMBL/GenBank/DDBJ whole genome shotgun (WGS) entry which is preliminary data.</text>
</comment>
<dbReference type="Pfam" id="PF00535">
    <property type="entry name" value="Glycos_transf_2"/>
    <property type="match status" value="1"/>
</dbReference>
<gene>
    <name evidence="2" type="ORF">IED13_22055</name>
</gene>
<protein>
    <submittedName>
        <fullName evidence="2">Glycosyltransferase family 2 protein</fullName>
    </submittedName>
</protein>
<keyword evidence="3" id="KW-1185">Reference proteome</keyword>
<sequence length="337" mass="36666">MIDVTVIVPTHNRRRILPQAVHSILRQQGVSIELIAVDDGSTDETGAWLDRLAAGDARVRVVHHAQPRFISGARNAGIAQAAGRWVAFCDDDDLWAPDKLATQLAAMRASSARWACTGIVAVDEDLAVIGHGHVKGGDVLAGLLESNGIPTGSTVIAEHDLVRDVGGFDPALRGSEDWDLWIRLAQHSPLAAVDRPLVAYRLSRQSLSMDVGPMRAGRLVIAERYAALAARHGVTSDEAGHERYLAKQLLRAGARWRAASIFTSLAVRHGRWRELPRAAAALMAPRATDRIGQVRAAAAVPALWRQEVELWLRPIREAGRAGEQRNPIWTGAREMEA</sequence>
<organism evidence="2 3">
    <name type="scientific">Bosea spartocytisi</name>
    <dbReference type="NCBI Taxonomy" id="2773451"/>
    <lineage>
        <taxon>Bacteria</taxon>
        <taxon>Pseudomonadati</taxon>
        <taxon>Pseudomonadota</taxon>
        <taxon>Alphaproteobacteria</taxon>
        <taxon>Hyphomicrobiales</taxon>
        <taxon>Boseaceae</taxon>
        <taxon>Bosea</taxon>
    </lineage>
</organism>
<name>A0A927EE58_9HYPH</name>
<evidence type="ECO:0000259" key="1">
    <source>
        <dbReference type="Pfam" id="PF00535"/>
    </source>
</evidence>
<dbReference type="Gene3D" id="3.90.550.10">
    <property type="entry name" value="Spore Coat Polysaccharide Biosynthesis Protein SpsA, Chain A"/>
    <property type="match status" value="1"/>
</dbReference>
<feature type="domain" description="Glycosyltransferase 2-like" evidence="1">
    <location>
        <begin position="5"/>
        <end position="132"/>
    </location>
</feature>
<dbReference type="InterPro" id="IPR050834">
    <property type="entry name" value="Glycosyltransf_2"/>
</dbReference>